<evidence type="ECO:0008006" key="9">
    <source>
        <dbReference type="Google" id="ProtNLM"/>
    </source>
</evidence>
<evidence type="ECO:0000256" key="6">
    <source>
        <dbReference type="ARBA" id="ARBA00023274"/>
    </source>
</evidence>
<dbReference type="InterPro" id="IPR019189">
    <property type="entry name" value="Ribosomal_mL41"/>
</dbReference>
<evidence type="ECO:0000256" key="3">
    <source>
        <dbReference type="ARBA" id="ARBA00022946"/>
    </source>
</evidence>
<dbReference type="EMBL" id="WIGO01000057">
    <property type="protein sequence ID" value="KAF6833592.1"/>
    <property type="molecule type" value="Genomic_DNA"/>
</dbReference>
<dbReference type="GO" id="GO:0003735">
    <property type="term" value="F:structural constituent of ribosome"/>
    <property type="evidence" value="ECO:0007669"/>
    <property type="project" value="InterPro"/>
</dbReference>
<evidence type="ECO:0000256" key="2">
    <source>
        <dbReference type="ARBA" id="ARBA00010152"/>
    </source>
</evidence>
<keyword evidence="5" id="KW-0496">Mitochondrion</keyword>
<keyword evidence="4" id="KW-0689">Ribosomal protein</keyword>
<comment type="similarity">
    <text evidence="2">Belongs to the mitochondrion-specific ribosomal protein mL41 family.</text>
</comment>
<evidence type="ECO:0000256" key="5">
    <source>
        <dbReference type="ARBA" id="ARBA00023128"/>
    </source>
</evidence>
<gene>
    <name evidence="7" type="ORF">CPLU01_05468</name>
</gene>
<evidence type="ECO:0000313" key="8">
    <source>
        <dbReference type="Proteomes" id="UP000654918"/>
    </source>
</evidence>
<organism evidence="7 8">
    <name type="scientific">Colletotrichum plurivorum</name>
    <dbReference type="NCBI Taxonomy" id="2175906"/>
    <lineage>
        <taxon>Eukaryota</taxon>
        <taxon>Fungi</taxon>
        <taxon>Dikarya</taxon>
        <taxon>Ascomycota</taxon>
        <taxon>Pezizomycotina</taxon>
        <taxon>Sordariomycetes</taxon>
        <taxon>Hypocreomycetidae</taxon>
        <taxon>Glomerellales</taxon>
        <taxon>Glomerellaceae</taxon>
        <taxon>Colletotrichum</taxon>
        <taxon>Colletotrichum orchidearum species complex</taxon>
    </lineage>
</organism>
<evidence type="ECO:0000313" key="7">
    <source>
        <dbReference type="EMBL" id="KAF6833592.1"/>
    </source>
</evidence>
<dbReference type="AlphaFoldDB" id="A0A8H6KL97"/>
<sequence length="106" mass="11967">MKASPVLQVLKFKHIRLTTKDVNKGYYKGTGTGSMGRHTQYGTYKIDWSKVRTYAVPDLTTSRQLTPFVSETVAPPSQAKHGVSGLPIARDPQSYYNLWKHIGKQR</sequence>
<comment type="subcellular location">
    <subcellularLocation>
        <location evidence="1">Mitochondrion</location>
    </subcellularLocation>
</comment>
<dbReference type="Pfam" id="PF09809">
    <property type="entry name" value="MRP-L27"/>
    <property type="match status" value="1"/>
</dbReference>
<protein>
    <recommendedName>
        <fullName evidence="9">50S ribosomal protein YmL27</fullName>
    </recommendedName>
</protein>
<dbReference type="GO" id="GO:0005762">
    <property type="term" value="C:mitochondrial large ribosomal subunit"/>
    <property type="evidence" value="ECO:0007669"/>
    <property type="project" value="InterPro"/>
</dbReference>
<proteinExistence type="inferred from homology"/>
<reference evidence="7" key="1">
    <citation type="journal article" date="2020" name="Phytopathology">
        <title>Genome Sequence Resources of Colletotrichum truncatum, C. plurivorum, C. musicola, and C. sojae: Four Species Pathogenic to Soybean (Glycine max).</title>
        <authorList>
            <person name="Rogerio F."/>
            <person name="Boufleur T.R."/>
            <person name="Ciampi-Guillardi M."/>
            <person name="Sukno S.A."/>
            <person name="Thon M.R."/>
            <person name="Massola Junior N.S."/>
            <person name="Baroncelli R."/>
        </authorList>
    </citation>
    <scope>NUCLEOTIDE SEQUENCE</scope>
    <source>
        <strain evidence="7">LFN00145</strain>
    </source>
</reference>
<dbReference type="PANTHER" id="PTHR21338">
    <property type="entry name" value="MITOCHONDRIAL RIBOSOMAL PROTEIN L41"/>
    <property type="match status" value="1"/>
</dbReference>
<keyword evidence="6" id="KW-0687">Ribonucleoprotein</keyword>
<comment type="caution">
    <text evidence="7">The sequence shown here is derived from an EMBL/GenBank/DDBJ whole genome shotgun (WGS) entry which is preliminary data.</text>
</comment>
<dbReference type="PANTHER" id="PTHR21338:SF0">
    <property type="entry name" value="LARGE RIBOSOMAL SUBUNIT PROTEIN ML41"/>
    <property type="match status" value="1"/>
</dbReference>
<evidence type="ECO:0000256" key="4">
    <source>
        <dbReference type="ARBA" id="ARBA00022980"/>
    </source>
</evidence>
<evidence type="ECO:0000256" key="1">
    <source>
        <dbReference type="ARBA" id="ARBA00004173"/>
    </source>
</evidence>
<dbReference type="Proteomes" id="UP000654918">
    <property type="component" value="Unassembled WGS sequence"/>
</dbReference>
<name>A0A8H6KL97_9PEZI</name>
<keyword evidence="3" id="KW-0809">Transit peptide</keyword>
<accession>A0A8H6KL97</accession>
<dbReference type="GO" id="GO:0006412">
    <property type="term" value="P:translation"/>
    <property type="evidence" value="ECO:0007669"/>
    <property type="project" value="TreeGrafter"/>
</dbReference>
<keyword evidence="8" id="KW-1185">Reference proteome</keyword>